<dbReference type="InterPro" id="IPR001466">
    <property type="entry name" value="Beta-lactam-related"/>
</dbReference>
<sequence>MDATAVEVHGECAPGFEPVREAFEANFRERGELGAAFTAIRHGEVVVDLWGGWSGPDRAKPWRADTLANVWSTTKGMTAICAHKLADAGELDVDAPVAKYWPEFAAAGKAEVPVRWLLSHRSGVPGIGLDRPVRIEELYDWDLMTSLLAAQEPLCEPGSAGGYHALAYGWLVGEVVRRIAGQGVREFFAEQVAGPLGADFSIGLPGDADLDRCATLVDPVLTEEMANALATAFAAAGPVAQAALMNPRLQGHDANEPAWRHAVMPALNGHGTARAIATIYAALVDGSLLSPAALARARESQGKEVDAVLGLPNEWGLGFYLGSDARGFGPNPTAFGHDGLGGSTGGADPENGIAFGYTLNQLGPLIRDDPRKMALVNAVYESLSAQQPS</sequence>
<proteinExistence type="predicted"/>
<dbReference type="GO" id="GO:0016787">
    <property type="term" value="F:hydrolase activity"/>
    <property type="evidence" value="ECO:0007669"/>
    <property type="project" value="UniProtKB-KW"/>
</dbReference>
<feature type="domain" description="Beta-lactamase-related" evidence="1">
    <location>
        <begin position="23"/>
        <end position="375"/>
    </location>
</feature>
<dbReference type="InterPro" id="IPR012338">
    <property type="entry name" value="Beta-lactam/transpept-like"/>
</dbReference>
<dbReference type="EC" id="3.1.1.103" evidence="2"/>
<dbReference type="InterPro" id="IPR052907">
    <property type="entry name" value="Beta-lactamase/esterase"/>
</dbReference>
<keyword evidence="3" id="KW-1185">Reference proteome</keyword>
<keyword evidence="2" id="KW-0378">Hydrolase</keyword>
<reference evidence="2 3" key="1">
    <citation type="submission" date="2023-06" db="EMBL/GenBank/DDBJ databases">
        <authorList>
            <person name="Oyuntsetseg B."/>
            <person name="Kim S.B."/>
        </authorList>
    </citation>
    <scope>NUCLEOTIDE SEQUENCE [LARGE SCALE GENOMIC DNA]</scope>
    <source>
        <strain evidence="2 3">2-2</strain>
    </source>
</reference>
<dbReference type="Gene3D" id="3.40.710.10">
    <property type="entry name" value="DD-peptidase/beta-lactamase superfamily"/>
    <property type="match status" value="1"/>
</dbReference>
<evidence type="ECO:0000259" key="1">
    <source>
        <dbReference type="Pfam" id="PF00144"/>
    </source>
</evidence>
<dbReference type="Pfam" id="PF00144">
    <property type="entry name" value="Beta-lactamase"/>
    <property type="match status" value="1"/>
</dbReference>
<dbReference type="PANTHER" id="PTHR43319:SF3">
    <property type="entry name" value="BETA-LACTAMASE-RELATED DOMAIN-CONTAINING PROTEIN"/>
    <property type="match status" value="1"/>
</dbReference>
<dbReference type="SUPFAM" id="SSF56601">
    <property type="entry name" value="beta-lactamase/transpeptidase-like"/>
    <property type="match status" value="1"/>
</dbReference>
<dbReference type="EMBL" id="CP127173">
    <property type="protein sequence ID" value="WIV56466.1"/>
    <property type="molecule type" value="Genomic_DNA"/>
</dbReference>
<dbReference type="RefSeq" id="WP_285453626.1">
    <property type="nucleotide sequence ID" value="NZ_CP127173.1"/>
</dbReference>
<dbReference type="Proteomes" id="UP001227101">
    <property type="component" value="Chromosome"/>
</dbReference>
<evidence type="ECO:0000313" key="3">
    <source>
        <dbReference type="Proteomes" id="UP001227101"/>
    </source>
</evidence>
<protein>
    <submittedName>
        <fullName evidence="2">Serine hydrolase domain-containing protein</fullName>
        <ecNumber evidence="2">3.1.1.103</ecNumber>
    </submittedName>
</protein>
<accession>A0ABY8XLG0</accession>
<evidence type="ECO:0000313" key="2">
    <source>
        <dbReference type="EMBL" id="WIV56466.1"/>
    </source>
</evidence>
<organism evidence="2 3">
    <name type="scientific">Amycolatopsis nalaikhensis</name>
    <dbReference type="NCBI Taxonomy" id="715472"/>
    <lineage>
        <taxon>Bacteria</taxon>
        <taxon>Bacillati</taxon>
        <taxon>Actinomycetota</taxon>
        <taxon>Actinomycetes</taxon>
        <taxon>Pseudonocardiales</taxon>
        <taxon>Pseudonocardiaceae</taxon>
        <taxon>Amycolatopsis</taxon>
    </lineage>
</organism>
<dbReference type="PANTHER" id="PTHR43319">
    <property type="entry name" value="BETA-LACTAMASE-RELATED"/>
    <property type="match status" value="1"/>
</dbReference>
<name>A0ABY8XLG0_9PSEU</name>
<gene>
    <name evidence="2" type="ORF">QP939_48050</name>
</gene>